<evidence type="ECO:0000256" key="1">
    <source>
        <dbReference type="SAM" id="MobiDB-lite"/>
    </source>
</evidence>
<organism evidence="2 3">
    <name type="scientific">Neonectria punicea</name>
    <dbReference type="NCBI Taxonomy" id="979145"/>
    <lineage>
        <taxon>Eukaryota</taxon>
        <taxon>Fungi</taxon>
        <taxon>Dikarya</taxon>
        <taxon>Ascomycota</taxon>
        <taxon>Pezizomycotina</taxon>
        <taxon>Sordariomycetes</taxon>
        <taxon>Hypocreomycetidae</taxon>
        <taxon>Hypocreales</taxon>
        <taxon>Nectriaceae</taxon>
        <taxon>Neonectria</taxon>
    </lineage>
</organism>
<dbReference type="EMBL" id="JAZAVJ010000038">
    <property type="protein sequence ID" value="KAK7419396.1"/>
    <property type="molecule type" value="Genomic_DNA"/>
</dbReference>
<proteinExistence type="predicted"/>
<name>A0ABR1HE66_9HYPO</name>
<evidence type="ECO:0000313" key="2">
    <source>
        <dbReference type="EMBL" id="KAK7419396.1"/>
    </source>
</evidence>
<dbReference type="Proteomes" id="UP001498476">
    <property type="component" value="Unassembled WGS sequence"/>
</dbReference>
<comment type="caution">
    <text evidence="2">The sequence shown here is derived from an EMBL/GenBank/DDBJ whole genome shotgun (WGS) entry which is preliminary data.</text>
</comment>
<feature type="region of interest" description="Disordered" evidence="1">
    <location>
        <begin position="65"/>
        <end position="92"/>
    </location>
</feature>
<keyword evidence="3" id="KW-1185">Reference proteome</keyword>
<sequence length="715" mass="79120">MQLTWDLGMDHVRSWVLVGDYDLDDRFDRPFAWSSTVVTGLSEAAAAPQPYDASAHAHADAGADATLMSDPSTPASSLSPSSSTSPAMESLHGVPEDVQDALIPKNADIRRVFNDGRQTWETFFLQALALPRGAFPPGLDPAIMFKDMPSLPDSLPRTGVLAGAPVWSVPDPDVDELPADQDFDLTRVTGTTKYFRLAYPDPIECRISSDPSACHYGNPPSSNVAASNAPQGLAILAMCWSYIFSTRLLHLQGRRAHYTDSCLRPFPKNAVGGLAHNEILVQLPGEASAPLVQWLCTILAPKPGWSADDDGGPYSPWAACCTGDFQFVVATEEQVFLDPDAETPSDAQATELLIEFCNLFGIGHEPSQLNGSVQLSPIKAAFLATLAIPFYRMAKLQPQFPRPTLESKKIVASDSNLVGSIRGYTADLQYYMTLSMHQWSLGPVLWSIFWQPDIQCNLVSPWLAAINSVIRPALDGCDFEMLAKVFALRRPRVALWWHGLFLLGNPKILDLIRSYLDTLDEGCSYDTLSRPDIVTAAWTGSPQSYQDDQTQTPRTYPDLEDLVPRAELLQHRHTLTLRDPWPLFYGWRPFASVLKGTIEPDLYPWLERGHRRDYQQWTWWAKDDAIKSPLISTGFRHETKRFDQSVPDNLAIVPALDSYVPLPPSINVPLAPSKRATLQMIAHSLGNIVGERSVSTAVIPGLGKNHPWLKDWTPV</sequence>
<accession>A0ABR1HE66</accession>
<protein>
    <submittedName>
        <fullName evidence="2">Uncharacterized protein</fullName>
    </submittedName>
</protein>
<feature type="compositionally biased region" description="Low complexity" evidence="1">
    <location>
        <begin position="65"/>
        <end position="91"/>
    </location>
</feature>
<gene>
    <name evidence="2" type="ORF">QQX98_003348</name>
</gene>
<evidence type="ECO:0000313" key="3">
    <source>
        <dbReference type="Proteomes" id="UP001498476"/>
    </source>
</evidence>
<reference evidence="2 3" key="1">
    <citation type="journal article" date="2025" name="Microbiol. Resour. Announc.">
        <title>Draft genome sequences for Neonectria magnoliae and Neonectria punicea, canker pathogens of Liriodendron tulipifera and Acer saccharum in West Virginia.</title>
        <authorList>
            <person name="Petronek H.M."/>
            <person name="Kasson M.T."/>
            <person name="Metheny A.M."/>
            <person name="Stauder C.M."/>
            <person name="Lovett B."/>
            <person name="Lynch S.C."/>
            <person name="Garnas J.R."/>
            <person name="Kasson L.R."/>
            <person name="Stajich J.E."/>
        </authorList>
    </citation>
    <scope>NUCLEOTIDE SEQUENCE [LARGE SCALE GENOMIC DNA]</scope>
    <source>
        <strain evidence="2 3">NRRL 64653</strain>
    </source>
</reference>